<dbReference type="EMBL" id="JARBHB010000002">
    <property type="protein sequence ID" value="KAJ8893833.1"/>
    <property type="molecule type" value="Genomic_DNA"/>
</dbReference>
<name>A0ABQ9IB31_9NEOP</name>
<dbReference type="Proteomes" id="UP001159363">
    <property type="component" value="Chromosome 2"/>
</dbReference>
<protein>
    <submittedName>
        <fullName evidence="1">Uncharacterized protein</fullName>
    </submittedName>
</protein>
<reference evidence="1 2" key="1">
    <citation type="submission" date="2023-02" db="EMBL/GenBank/DDBJ databases">
        <title>LHISI_Scaffold_Assembly.</title>
        <authorList>
            <person name="Stuart O.P."/>
            <person name="Cleave R."/>
            <person name="Magrath M.J.L."/>
            <person name="Mikheyev A.S."/>
        </authorList>
    </citation>
    <scope>NUCLEOTIDE SEQUENCE [LARGE SCALE GENOMIC DNA]</scope>
    <source>
        <strain evidence="1">Daus_M_001</strain>
        <tissue evidence="1">Leg muscle</tissue>
    </source>
</reference>
<keyword evidence="2" id="KW-1185">Reference proteome</keyword>
<organism evidence="1 2">
    <name type="scientific">Dryococelus australis</name>
    <dbReference type="NCBI Taxonomy" id="614101"/>
    <lineage>
        <taxon>Eukaryota</taxon>
        <taxon>Metazoa</taxon>
        <taxon>Ecdysozoa</taxon>
        <taxon>Arthropoda</taxon>
        <taxon>Hexapoda</taxon>
        <taxon>Insecta</taxon>
        <taxon>Pterygota</taxon>
        <taxon>Neoptera</taxon>
        <taxon>Polyneoptera</taxon>
        <taxon>Phasmatodea</taxon>
        <taxon>Verophasmatodea</taxon>
        <taxon>Anareolatae</taxon>
        <taxon>Phasmatidae</taxon>
        <taxon>Eurycanthinae</taxon>
        <taxon>Dryococelus</taxon>
    </lineage>
</organism>
<proteinExistence type="predicted"/>
<comment type="caution">
    <text evidence="1">The sequence shown here is derived from an EMBL/GenBank/DDBJ whole genome shotgun (WGS) entry which is preliminary data.</text>
</comment>
<evidence type="ECO:0000313" key="2">
    <source>
        <dbReference type="Proteomes" id="UP001159363"/>
    </source>
</evidence>
<accession>A0ABQ9IB31</accession>
<sequence>MSVAALQHSTYFENTASVTICRSDRTCVGSELEKILRKHRITSKPQLKEFLQKEWNTIVLILHGTLCIPCHKGIKQSLGRRGCERERERESERRCTLDAQLSELGQQRGRFVTSRVSEIVLFGELGHDFSTKETSDLLASHKVEPGSMLGRVTGFSQGMNHAERCLWLEGFLGDLPFPPHFHSGAAPYSPKSLIGSQDLDVILMLPWHWKSSALALSPMDLHSAGRGHSAFKNTDMEQWLIPRNEAYTPAKWRYWPSNMSEHRLLVGEK</sequence>
<evidence type="ECO:0000313" key="1">
    <source>
        <dbReference type="EMBL" id="KAJ8893833.1"/>
    </source>
</evidence>
<gene>
    <name evidence="1" type="ORF">PR048_006434</name>
</gene>